<comment type="caution">
    <text evidence="4">The sequence shown here is derived from an EMBL/GenBank/DDBJ whole genome shotgun (WGS) entry which is preliminary data.</text>
</comment>
<dbReference type="Gene3D" id="3.10.310.70">
    <property type="match status" value="1"/>
</dbReference>
<dbReference type="SUPFAM" id="SSF51556">
    <property type="entry name" value="Metallo-dependent hydrolases"/>
    <property type="match status" value="1"/>
</dbReference>
<feature type="chain" id="PRO_5046402071" evidence="2">
    <location>
        <begin position="33"/>
        <end position="646"/>
    </location>
</feature>
<dbReference type="Gene3D" id="3.20.20.140">
    <property type="entry name" value="Metal-dependent hydrolases"/>
    <property type="match status" value="1"/>
</dbReference>
<evidence type="ECO:0000313" key="4">
    <source>
        <dbReference type="EMBL" id="MFG6448741.1"/>
    </source>
</evidence>
<evidence type="ECO:0000259" key="3">
    <source>
        <dbReference type="Pfam" id="PF07969"/>
    </source>
</evidence>
<feature type="signal peptide" evidence="2">
    <location>
        <begin position="1"/>
        <end position="32"/>
    </location>
</feature>
<dbReference type="Proteomes" id="UP001606099">
    <property type="component" value="Unassembled WGS sequence"/>
</dbReference>
<feature type="region of interest" description="Disordered" evidence="1">
    <location>
        <begin position="596"/>
        <end position="618"/>
    </location>
</feature>
<proteinExistence type="predicted"/>
<keyword evidence="4" id="KW-0378">Hydrolase</keyword>
<evidence type="ECO:0000256" key="1">
    <source>
        <dbReference type="SAM" id="MobiDB-lite"/>
    </source>
</evidence>
<name>A0ABW7FWR0_9BURK</name>
<reference evidence="4 5" key="1">
    <citation type="submission" date="2024-08" db="EMBL/GenBank/DDBJ databases">
        <authorList>
            <person name="Lu H."/>
        </authorList>
    </citation>
    <scope>NUCLEOTIDE SEQUENCE [LARGE SCALE GENOMIC DNA]</scope>
    <source>
        <strain evidence="4 5">BYS180W</strain>
    </source>
</reference>
<dbReference type="InterPro" id="IPR033932">
    <property type="entry name" value="YtcJ-like"/>
</dbReference>
<dbReference type="Gene3D" id="2.30.40.10">
    <property type="entry name" value="Urease, subunit C, domain 1"/>
    <property type="match status" value="1"/>
</dbReference>
<dbReference type="EMBL" id="JBIGHZ010000004">
    <property type="protein sequence ID" value="MFG6448741.1"/>
    <property type="molecule type" value="Genomic_DNA"/>
</dbReference>
<organism evidence="4 5">
    <name type="scientific">Roseateles rivi</name>
    <dbReference type="NCBI Taxonomy" id="3299028"/>
    <lineage>
        <taxon>Bacteria</taxon>
        <taxon>Pseudomonadati</taxon>
        <taxon>Pseudomonadota</taxon>
        <taxon>Betaproteobacteria</taxon>
        <taxon>Burkholderiales</taxon>
        <taxon>Sphaerotilaceae</taxon>
        <taxon>Roseateles</taxon>
    </lineage>
</organism>
<evidence type="ECO:0000313" key="5">
    <source>
        <dbReference type="Proteomes" id="UP001606099"/>
    </source>
</evidence>
<accession>A0ABW7FWR0</accession>
<dbReference type="Pfam" id="PF07969">
    <property type="entry name" value="Amidohydro_3"/>
    <property type="match status" value="1"/>
</dbReference>
<dbReference type="InterPro" id="IPR013108">
    <property type="entry name" value="Amidohydro_3"/>
</dbReference>
<feature type="compositionally biased region" description="Low complexity" evidence="1">
    <location>
        <begin position="605"/>
        <end position="618"/>
    </location>
</feature>
<sequence length="646" mass="70934">MRHSLPSRSNFARQCRQGLVALSAVYAAVAWAQADTGLQHLAGQMVAPSEETVVYLARDILTMDPQRPRAQAVAVRGGRFVAVGTQEDVLAKVQGLKRVDTRWRDKVLLPGFVEQHVHPVLAALTMSTKVISIEDWDTMDGFSPAVRDEKNYQKRLRAALAAHKDKRQAFVSWGYHNYMHGKLDRALLDKLAPDFPVIIWHRSGHEFYLNSMALKKAGLDTTYVSKLDASAQHASSLERGHFYEQGALAILPTITPMMATPALFRKGLQYTVQYYHRNGITLACEPGGFYSKPLQQMINAVYSADATPFNHCFIGDGKTFAAAHPEDPQAMVQMAEEVQSWGSGRTFYLPKQVKFLADGAIFSQLMQMRDGYADGHKGAWIMDPPVLKYAFQNFWDAGYQLHIHNNGDAGLDVVLGELEAAMKRNPRSDHRTVLVHFGFAAPEQIKRWGELGGIISANPYYVTALAGRYGDLNLGERAKDMVPLGEVMKNGISVSFHSDMPMAPAKPLQLVWAAVNRSTYEGEVVGPRHRMDVLSALKAVTLDAAYSIRQERRVGSVEVGKQADLVVLEASPDEVAPGDIKNIGVWGTMLEGRVQAAPKAPGHGPRAATRPQAAAPAATTLSATEQARAVADAGLMLQRQLAAHSH</sequence>
<dbReference type="PANTHER" id="PTHR22642">
    <property type="entry name" value="IMIDAZOLONEPROPIONASE"/>
    <property type="match status" value="1"/>
</dbReference>
<keyword evidence="5" id="KW-1185">Reference proteome</keyword>
<dbReference type="InterPro" id="IPR032466">
    <property type="entry name" value="Metal_Hydrolase"/>
</dbReference>
<gene>
    <name evidence="4" type="ORF">ACG0Z6_10895</name>
</gene>
<dbReference type="EC" id="3.5.-.-" evidence="4"/>
<evidence type="ECO:0000256" key="2">
    <source>
        <dbReference type="SAM" id="SignalP"/>
    </source>
</evidence>
<dbReference type="CDD" id="cd01300">
    <property type="entry name" value="YtcJ_like"/>
    <property type="match status" value="1"/>
</dbReference>
<keyword evidence="2" id="KW-0732">Signal</keyword>
<dbReference type="PANTHER" id="PTHR22642:SF2">
    <property type="entry name" value="PROTEIN LONG AFTER FAR-RED 3"/>
    <property type="match status" value="1"/>
</dbReference>
<dbReference type="GO" id="GO:0016787">
    <property type="term" value="F:hydrolase activity"/>
    <property type="evidence" value="ECO:0007669"/>
    <property type="project" value="UniProtKB-KW"/>
</dbReference>
<protein>
    <submittedName>
        <fullName evidence="4">Amidohydrolase</fullName>
        <ecNumber evidence="4">3.5.-.-</ecNumber>
    </submittedName>
</protein>
<dbReference type="RefSeq" id="WP_394461263.1">
    <property type="nucleotide sequence ID" value="NZ_JBIGHZ010000004.1"/>
</dbReference>
<feature type="domain" description="Amidohydrolase 3" evidence="3">
    <location>
        <begin position="105"/>
        <end position="594"/>
    </location>
</feature>
<dbReference type="InterPro" id="IPR011059">
    <property type="entry name" value="Metal-dep_hydrolase_composite"/>
</dbReference>
<dbReference type="SUPFAM" id="SSF51338">
    <property type="entry name" value="Composite domain of metallo-dependent hydrolases"/>
    <property type="match status" value="1"/>
</dbReference>